<dbReference type="SUPFAM" id="SSF55073">
    <property type="entry name" value="Nucleotide cyclase"/>
    <property type="match status" value="1"/>
</dbReference>
<keyword evidence="4" id="KW-1133">Transmembrane helix</keyword>
<evidence type="ECO:0000256" key="4">
    <source>
        <dbReference type="SAM" id="Phobius"/>
    </source>
</evidence>
<dbReference type="CDD" id="cd01949">
    <property type="entry name" value="GGDEF"/>
    <property type="match status" value="1"/>
</dbReference>
<dbReference type="GO" id="GO:0005886">
    <property type="term" value="C:plasma membrane"/>
    <property type="evidence" value="ECO:0007669"/>
    <property type="project" value="TreeGrafter"/>
</dbReference>
<dbReference type="InterPro" id="IPR050469">
    <property type="entry name" value="Diguanylate_Cyclase"/>
</dbReference>
<proteinExistence type="predicted"/>
<dbReference type="OrthoDB" id="9813903at2"/>
<dbReference type="PATRIC" id="fig|28229.3.peg.2419"/>
<comment type="catalytic activity">
    <reaction evidence="3">
        <text>2 GTP = 3',3'-c-di-GMP + 2 diphosphate</text>
        <dbReference type="Rhea" id="RHEA:24898"/>
        <dbReference type="ChEBI" id="CHEBI:33019"/>
        <dbReference type="ChEBI" id="CHEBI:37565"/>
        <dbReference type="ChEBI" id="CHEBI:58805"/>
        <dbReference type="EC" id="2.7.7.65"/>
    </reaction>
</comment>
<dbReference type="EC" id="2.7.7.65" evidence="2"/>
<dbReference type="FunFam" id="3.30.70.270:FF:000001">
    <property type="entry name" value="Diguanylate cyclase domain protein"/>
    <property type="match status" value="1"/>
</dbReference>
<dbReference type="EMBL" id="JQEC01000029">
    <property type="protein sequence ID" value="KGJ92875.1"/>
    <property type="molecule type" value="Genomic_DNA"/>
</dbReference>
<keyword evidence="5" id="KW-0732">Signal</keyword>
<evidence type="ECO:0000256" key="1">
    <source>
        <dbReference type="ARBA" id="ARBA00001946"/>
    </source>
</evidence>
<feature type="signal peptide" evidence="5">
    <location>
        <begin position="1"/>
        <end position="20"/>
    </location>
</feature>
<evidence type="ECO:0000313" key="8">
    <source>
        <dbReference type="Proteomes" id="UP000029868"/>
    </source>
</evidence>
<feature type="transmembrane region" description="Helical" evidence="4">
    <location>
        <begin position="323"/>
        <end position="346"/>
    </location>
</feature>
<evidence type="ECO:0000259" key="6">
    <source>
        <dbReference type="PROSITE" id="PS50887"/>
    </source>
</evidence>
<dbReference type="GO" id="GO:0052621">
    <property type="term" value="F:diguanylate cyclase activity"/>
    <property type="evidence" value="ECO:0007669"/>
    <property type="project" value="UniProtKB-EC"/>
</dbReference>
<sequence length="528" mass="61050">MPILVRFLLLLSFIYFSVSAKETNNVITIEDGKVHYILQTFKHLTGLRENRDDHYVLGIYGKAQDLISSFHKKVSTSTLSKKIIIETIDEQTPPERLTAIFVTKKHIDSIEVINKRFPQSLIITDGQVDREQQMVSLVVNKGQVTLKINRENLLIRGFKVSNSLLDFAGNREDLSSKLLDQENYLRTLFLNSQEQEKKLVKLNHQHHLSNNKLNKIKLELNDKIIQLQKNEGLLLQEHSQLKVLQQQKKNDQELINSNKISISKQKQLITTKQQYLEKQKDELLNLNENVISNQILLKQQLEEITKKNDVITAKEKTITSQKLLLYIIGTFTLVAIILIYFVFYLYKTRKRANKNLIALNDQLYELAITDGMTQLFNRRHFIESAQVQEKQLKRNKSSYIVLMIDIDHFKNVNDSYGHAMGDAAIIYIADILKENLREYDIAGRIGGEEFVMMLPECKLDVAIKIAERLRKRIADSEIIFQNNTINLTISIGLTSLNIKDKDFDQVLQRADDALYQAKESGRNKVVVL</sequence>
<dbReference type="InterPro" id="IPR000160">
    <property type="entry name" value="GGDEF_dom"/>
</dbReference>
<keyword evidence="4" id="KW-0812">Transmembrane</keyword>
<dbReference type="SMART" id="SM00267">
    <property type="entry name" value="GGDEF"/>
    <property type="match status" value="1"/>
</dbReference>
<protein>
    <recommendedName>
        <fullName evidence="2">diguanylate cyclase</fullName>
        <ecNumber evidence="2">2.7.7.65</ecNumber>
    </recommendedName>
</protein>
<evidence type="ECO:0000256" key="5">
    <source>
        <dbReference type="SAM" id="SignalP"/>
    </source>
</evidence>
<dbReference type="InterPro" id="IPR029787">
    <property type="entry name" value="Nucleotide_cyclase"/>
</dbReference>
<name>A0A099KRM4_COLPS</name>
<reference evidence="7 8" key="1">
    <citation type="submission" date="2014-08" db="EMBL/GenBank/DDBJ databases">
        <title>Genomic and Phenotypic Diversity of Colwellia psychrerythraea strains from Disparate Marine Basins.</title>
        <authorList>
            <person name="Techtmann S.M."/>
            <person name="Stelling S.C."/>
            <person name="Utturkar S.M."/>
            <person name="Alshibli N."/>
            <person name="Harris A."/>
            <person name="Brown S.D."/>
            <person name="Hazen T.C."/>
        </authorList>
    </citation>
    <scope>NUCLEOTIDE SEQUENCE [LARGE SCALE GENOMIC DNA]</scope>
    <source>
        <strain evidence="7 8">GAB14E</strain>
    </source>
</reference>
<evidence type="ECO:0000313" key="7">
    <source>
        <dbReference type="EMBL" id="KGJ92875.1"/>
    </source>
</evidence>
<dbReference type="Proteomes" id="UP000029868">
    <property type="component" value="Unassembled WGS sequence"/>
</dbReference>
<dbReference type="RefSeq" id="WP_052093688.1">
    <property type="nucleotide sequence ID" value="NZ_JQEC01000029.1"/>
</dbReference>
<accession>A0A099KRM4</accession>
<dbReference type="PANTHER" id="PTHR45138">
    <property type="entry name" value="REGULATORY COMPONENTS OF SENSORY TRANSDUCTION SYSTEM"/>
    <property type="match status" value="1"/>
</dbReference>
<gene>
    <name evidence="7" type="ORF">GAB14E_2791</name>
</gene>
<organism evidence="7 8">
    <name type="scientific">Colwellia psychrerythraea</name>
    <name type="common">Vibrio psychroerythus</name>
    <dbReference type="NCBI Taxonomy" id="28229"/>
    <lineage>
        <taxon>Bacteria</taxon>
        <taxon>Pseudomonadati</taxon>
        <taxon>Pseudomonadota</taxon>
        <taxon>Gammaproteobacteria</taxon>
        <taxon>Alteromonadales</taxon>
        <taxon>Colwelliaceae</taxon>
        <taxon>Colwellia</taxon>
    </lineage>
</organism>
<comment type="caution">
    <text evidence="7">The sequence shown here is derived from an EMBL/GenBank/DDBJ whole genome shotgun (WGS) entry which is preliminary data.</text>
</comment>
<dbReference type="GO" id="GO:1902201">
    <property type="term" value="P:negative regulation of bacterial-type flagellum-dependent cell motility"/>
    <property type="evidence" value="ECO:0007669"/>
    <property type="project" value="TreeGrafter"/>
</dbReference>
<dbReference type="InterPro" id="IPR043128">
    <property type="entry name" value="Rev_trsase/Diguanyl_cyclase"/>
</dbReference>
<dbReference type="InterPro" id="IPR025293">
    <property type="entry name" value="YfiR/HmsC-like"/>
</dbReference>
<feature type="chain" id="PRO_5001949031" description="diguanylate cyclase" evidence="5">
    <location>
        <begin position="21"/>
        <end position="528"/>
    </location>
</feature>
<dbReference type="AlphaFoldDB" id="A0A099KRM4"/>
<feature type="domain" description="GGDEF" evidence="6">
    <location>
        <begin position="397"/>
        <end position="528"/>
    </location>
</feature>
<dbReference type="PANTHER" id="PTHR45138:SF9">
    <property type="entry name" value="DIGUANYLATE CYCLASE DGCM-RELATED"/>
    <property type="match status" value="1"/>
</dbReference>
<dbReference type="Pfam" id="PF13689">
    <property type="entry name" value="DUF4154"/>
    <property type="match status" value="1"/>
</dbReference>
<evidence type="ECO:0000256" key="3">
    <source>
        <dbReference type="ARBA" id="ARBA00034247"/>
    </source>
</evidence>
<dbReference type="PROSITE" id="PS50887">
    <property type="entry name" value="GGDEF"/>
    <property type="match status" value="1"/>
</dbReference>
<dbReference type="GO" id="GO:0043709">
    <property type="term" value="P:cell adhesion involved in single-species biofilm formation"/>
    <property type="evidence" value="ECO:0007669"/>
    <property type="project" value="TreeGrafter"/>
</dbReference>
<keyword evidence="4" id="KW-0472">Membrane</keyword>
<dbReference type="Pfam" id="PF00990">
    <property type="entry name" value="GGDEF"/>
    <property type="match status" value="1"/>
</dbReference>
<comment type="cofactor">
    <cofactor evidence="1">
        <name>Mg(2+)</name>
        <dbReference type="ChEBI" id="CHEBI:18420"/>
    </cofactor>
</comment>
<dbReference type="NCBIfam" id="TIGR00254">
    <property type="entry name" value="GGDEF"/>
    <property type="match status" value="1"/>
</dbReference>
<dbReference type="Gene3D" id="3.30.70.270">
    <property type="match status" value="1"/>
</dbReference>
<evidence type="ECO:0000256" key="2">
    <source>
        <dbReference type="ARBA" id="ARBA00012528"/>
    </source>
</evidence>